<feature type="domain" description="HTH tetR-type" evidence="4">
    <location>
        <begin position="36"/>
        <end position="96"/>
    </location>
</feature>
<dbReference type="Pfam" id="PF00440">
    <property type="entry name" value="TetR_N"/>
    <property type="match status" value="1"/>
</dbReference>
<dbReference type="InterPro" id="IPR050109">
    <property type="entry name" value="HTH-type_TetR-like_transc_reg"/>
</dbReference>
<proteinExistence type="predicted"/>
<feature type="compositionally biased region" description="Polar residues" evidence="3">
    <location>
        <begin position="1"/>
        <end position="11"/>
    </location>
</feature>
<dbReference type="InterPro" id="IPR009057">
    <property type="entry name" value="Homeodomain-like_sf"/>
</dbReference>
<dbReference type="InterPro" id="IPR036271">
    <property type="entry name" value="Tet_transcr_reg_TetR-rel_C_sf"/>
</dbReference>
<dbReference type="EMBL" id="LT615367">
    <property type="protein sequence ID" value="SLM65139.1"/>
    <property type="molecule type" value="Genomic_DNA"/>
</dbReference>
<evidence type="ECO:0000256" key="3">
    <source>
        <dbReference type="SAM" id="MobiDB-lite"/>
    </source>
</evidence>
<dbReference type="SUPFAM" id="SSF46689">
    <property type="entry name" value="Homeodomain-like"/>
    <property type="match status" value="1"/>
</dbReference>
<dbReference type="GO" id="GO:0045892">
    <property type="term" value="P:negative regulation of DNA-templated transcription"/>
    <property type="evidence" value="ECO:0007669"/>
    <property type="project" value="InterPro"/>
</dbReference>
<evidence type="ECO:0000259" key="4">
    <source>
        <dbReference type="PROSITE" id="PS50977"/>
    </source>
</evidence>
<dbReference type="PROSITE" id="PS50977">
    <property type="entry name" value="HTH_TETR_2"/>
    <property type="match status" value="1"/>
</dbReference>
<dbReference type="SUPFAM" id="SSF48498">
    <property type="entry name" value="Tetracyclin repressor-like, C-terminal domain"/>
    <property type="match status" value="1"/>
</dbReference>
<reference evidence="5 6" key="1">
    <citation type="submission" date="2016-09" db="EMBL/GenBank/DDBJ databases">
        <authorList>
            <person name="Reverchon S."/>
            <person name="Nasser W."/>
            <person name="Leonard S."/>
            <person name="Brochier C."/>
            <person name="Duprey A."/>
        </authorList>
    </citation>
    <scope>NUCLEOTIDE SEQUENCE [LARGE SCALE GENOMIC DNA]</scope>
    <source>
        <strain evidence="5 6">174/2</strain>
    </source>
</reference>
<sequence length="231" mass="25703">MAANTMSMQMRSTDDASGGRLLPAGADEGEKGRIRQDNEAVILLAAERVFARFGFRGATMAQIAEAAALPKANLHYYFGNKQTLYLTVLDGILHDWLAPLDGFRPDADPKSAIDAYVRQKMRFSFERPHASRLFANEILQGAPMVHHLLQTELRRLVAEKAAVLDGWIAQGRLPPLDTTHFFFSVWSMTQTYADFDIQIAAVLGEDSHSEQARARATRHVLNSVFRLCGLS</sequence>
<dbReference type="InterPro" id="IPR013573">
    <property type="entry name" value="Tscrpt_reg_YcdC_C"/>
</dbReference>
<dbReference type="PANTHER" id="PTHR30055">
    <property type="entry name" value="HTH-TYPE TRANSCRIPTIONAL REGULATOR RUTR"/>
    <property type="match status" value="1"/>
</dbReference>
<feature type="DNA-binding region" description="H-T-H motif" evidence="2">
    <location>
        <begin position="59"/>
        <end position="78"/>
    </location>
</feature>
<gene>
    <name evidence="5" type="ORF">DAQ1742_04394</name>
</gene>
<dbReference type="Proteomes" id="UP000294820">
    <property type="component" value="Chromosome 1"/>
</dbReference>
<protein>
    <submittedName>
        <fullName evidence="5">Transcriptional regulator RutR of pyrimidine catabolism (TetR family)</fullName>
    </submittedName>
</protein>
<evidence type="ECO:0000313" key="5">
    <source>
        <dbReference type="EMBL" id="SLM65139.1"/>
    </source>
</evidence>
<evidence type="ECO:0000313" key="6">
    <source>
        <dbReference type="Proteomes" id="UP000294820"/>
    </source>
</evidence>
<dbReference type="Gene3D" id="1.10.357.10">
    <property type="entry name" value="Tetracycline Repressor, domain 2"/>
    <property type="match status" value="1"/>
</dbReference>
<accession>A0A375AHI3</accession>
<dbReference type="GO" id="GO:0003700">
    <property type="term" value="F:DNA-binding transcription factor activity"/>
    <property type="evidence" value="ECO:0007669"/>
    <property type="project" value="TreeGrafter"/>
</dbReference>
<keyword evidence="6" id="KW-1185">Reference proteome</keyword>
<dbReference type="KEGG" id="daq:DAQ1742_04394"/>
<organism evidence="5 6">
    <name type="scientific">Dickeya aquatica</name>
    <dbReference type="NCBI Taxonomy" id="1401087"/>
    <lineage>
        <taxon>Bacteria</taxon>
        <taxon>Pseudomonadati</taxon>
        <taxon>Pseudomonadota</taxon>
        <taxon>Gammaproteobacteria</taxon>
        <taxon>Enterobacterales</taxon>
        <taxon>Pectobacteriaceae</taxon>
        <taxon>Dickeya</taxon>
    </lineage>
</organism>
<evidence type="ECO:0000256" key="2">
    <source>
        <dbReference type="PROSITE-ProRule" id="PRU00335"/>
    </source>
</evidence>
<evidence type="ECO:0000256" key="1">
    <source>
        <dbReference type="ARBA" id="ARBA00023125"/>
    </source>
</evidence>
<dbReference type="AlphaFoldDB" id="A0A375AHI3"/>
<name>A0A375AHI3_9GAMM</name>
<dbReference type="PRINTS" id="PR00455">
    <property type="entry name" value="HTHTETR"/>
</dbReference>
<feature type="region of interest" description="Disordered" evidence="3">
    <location>
        <begin position="1"/>
        <end position="31"/>
    </location>
</feature>
<dbReference type="GO" id="GO:0000976">
    <property type="term" value="F:transcription cis-regulatory region binding"/>
    <property type="evidence" value="ECO:0007669"/>
    <property type="project" value="TreeGrafter"/>
</dbReference>
<dbReference type="Pfam" id="PF08362">
    <property type="entry name" value="TetR_C_3"/>
    <property type="match status" value="1"/>
</dbReference>
<dbReference type="PANTHER" id="PTHR30055:SF196">
    <property type="entry name" value="HTH-TYPE TRANSCRIPTIONAL REGULATOR RUTR"/>
    <property type="match status" value="1"/>
</dbReference>
<keyword evidence="1 2" id="KW-0238">DNA-binding</keyword>
<dbReference type="InterPro" id="IPR001647">
    <property type="entry name" value="HTH_TetR"/>
</dbReference>
<dbReference type="Gene3D" id="1.10.10.60">
    <property type="entry name" value="Homeodomain-like"/>
    <property type="match status" value="1"/>
</dbReference>